<dbReference type="PROSITE" id="PS50234">
    <property type="entry name" value="VWFA"/>
    <property type="match status" value="1"/>
</dbReference>
<feature type="domain" description="VWFA" evidence="1">
    <location>
        <begin position="122"/>
        <end position="306"/>
    </location>
</feature>
<evidence type="ECO:0000259" key="1">
    <source>
        <dbReference type="PROSITE" id="PS50234"/>
    </source>
</evidence>
<organism evidence="2 3">
    <name type="scientific">Helicobacter mustelae (strain ATCC 43772 / CCUG 25715 / CIP 103759 / LMG 18044 / NCTC 12198 / R85-136P)</name>
    <name type="common">Campylobacter mustelae</name>
    <dbReference type="NCBI Taxonomy" id="679897"/>
    <lineage>
        <taxon>Bacteria</taxon>
        <taxon>Pseudomonadati</taxon>
        <taxon>Campylobacterota</taxon>
        <taxon>Epsilonproteobacteria</taxon>
        <taxon>Campylobacterales</taxon>
        <taxon>Helicobacteraceae</taxon>
        <taxon>Helicobacter</taxon>
    </lineage>
</organism>
<dbReference type="EMBL" id="FN555004">
    <property type="protein sequence ID" value="CBG40463.1"/>
    <property type="molecule type" value="Genomic_DNA"/>
</dbReference>
<dbReference type="Proteomes" id="UP000001522">
    <property type="component" value="Chromosome"/>
</dbReference>
<accession>D3UIY8</accession>
<dbReference type="SUPFAM" id="SSF53300">
    <property type="entry name" value="vWA-like"/>
    <property type="match status" value="1"/>
</dbReference>
<dbReference type="KEGG" id="hms:HMU12090"/>
<dbReference type="InterPro" id="IPR002035">
    <property type="entry name" value="VWF_A"/>
</dbReference>
<dbReference type="AlphaFoldDB" id="D3UIY8"/>
<keyword evidence="3" id="KW-1185">Reference proteome</keyword>
<evidence type="ECO:0000313" key="2">
    <source>
        <dbReference type="EMBL" id="CBG40463.1"/>
    </source>
</evidence>
<dbReference type="Gene3D" id="3.40.50.410">
    <property type="entry name" value="von Willebrand factor, type A domain"/>
    <property type="match status" value="1"/>
</dbReference>
<protein>
    <recommendedName>
        <fullName evidence="1">VWFA domain-containing protein</fullName>
    </recommendedName>
</protein>
<reference evidence="2 3" key="1">
    <citation type="journal article" date="2010" name="BMC Genomics">
        <title>Comparative genomics and proteomics of Helicobacter mustelae, an ulcerogenic and carcinogenic gastric pathogen.</title>
        <authorList>
            <person name="O'Toole P.W."/>
            <person name="Snelling W.J."/>
            <person name="Canchaya C."/>
            <person name="Forde B.M."/>
            <person name="Hardie K.R."/>
            <person name="Josenhans C."/>
            <person name="Graham R.L.J."/>
            <person name="McMullan G."/>
            <person name="Parkhill J."/>
            <person name="Belda E."/>
            <person name="Bentley S.D."/>
        </authorList>
    </citation>
    <scope>NUCLEOTIDE SEQUENCE [LARGE SCALE GENOMIC DNA]</scope>
    <source>
        <strain evidence="3">ATCC 43772 / LMG 18044 / NCTC 12198 / 12198</strain>
    </source>
</reference>
<evidence type="ECO:0000313" key="3">
    <source>
        <dbReference type="Proteomes" id="UP000001522"/>
    </source>
</evidence>
<proteinExistence type="predicted"/>
<dbReference type="HOGENOM" id="CLU_063643_0_0_7"/>
<name>D3UIY8_HELM1</name>
<sequence length="333" mass="37567">MNNIDLNQDFIDKALKRLIVGVDCKDFQSMVITQPKKNRYFVADNGILNAKDKVGDVVFLGRILHGGIYENGAYISDDRAFSYEFSGDSLKVVSICTNQSFTIINYTNGMLNISLGKIPTKEIAIVLCTTKSMQYYVDVLKSIAPFIGKYLFKNNTHAKASVIGFSSLDSNHLGISYDTQSLEDSLNRIKTKDSDTRMLNLSLIKAMKDFTKDNHLKKEIYLITDASASDPHNEQKMLSITKNLNLNISKNSGGSDENNVKIHCFSIHKDLDFLKNLATITNGRYYHIQDDYSFKKTLLTQINDEVEIDMLEIDKQIRPSKAHKLPDPDNPPS</sequence>
<dbReference type="RefSeq" id="WP_013023532.1">
    <property type="nucleotide sequence ID" value="NC_013949.1"/>
</dbReference>
<dbReference type="SMART" id="SM00327">
    <property type="entry name" value="VWA"/>
    <property type="match status" value="1"/>
</dbReference>
<dbReference type="InterPro" id="IPR036465">
    <property type="entry name" value="vWFA_dom_sf"/>
</dbReference>
<gene>
    <name evidence="2" type="ordered locus">HMU12090</name>
</gene>